<feature type="transmembrane region" description="Helical" evidence="1">
    <location>
        <begin position="85"/>
        <end position="104"/>
    </location>
</feature>
<sequence length="113" mass="11728">MSESGLRNPGAAARGLGAGALVMEVIVLLLAIQPLRLVGGGLSRPAVITVLVLAVVSSALAARMAHEWAWRAGAGLQVALVAAGLLHWALGVLGVVFGIVWWYLMRVRRALVG</sequence>
<keyword evidence="1" id="KW-0472">Membrane</keyword>
<proteinExistence type="predicted"/>
<organism evidence="2 3">
    <name type="scientific">Pilimelia columellifera subsp. columellifera</name>
    <dbReference type="NCBI Taxonomy" id="706583"/>
    <lineage>
        <taxon>Bacteria</taxon>
        <taxon>Bacillati</taxon>
        <taxon>Actinomycetota</taxon>
        <taxon>Actinomycetes</taxon>
        <taxon>Micromonosporales</taxon>
        <taxon>Micromonosporaceae</taxon>
        <taxon>Pilimelia</taxon>
    </lineage>
</organism>
<keyword evidence="1" id="KW-0812">Transmembrane</keyword>
<dbReference type="Proteomes" id="UP001499978">
    <property type="component" value="Unassembled WGS sequence"/>
</dbReference>
<feature type="transmembrane region" description="Helical" evidence="1">
    <location>
        <begin position="12"/>
        <end position="32"/>
    </location>
</feature>
<feature type="transmembrane region" description="Helical" evidence="1">
    <location>
        <begin position="44"/>
        <end position="65"/>
    </location>
</feature>
<keyword evidence="1" id="KW-1133">Transmembrane helix</keyword>
<comment type="caution">
    <text evidence="2">The sequence shown here is derived from an EMBL/GenBank/DDBJ whole genome shotgun (WGS) entry which is preliminary data.</text>
</comment>
<name>A0ABN3NQ08_9ACTN</name>
<keyword evidence="3" id="KW-1185">Reference proteome</keyword>
<protein>
    <recommendedName>
        <fullName evidence="4">DUF4233 domain-containing protein</fullName>
    </recommendedName>
</protein>
<dbReference type="Pfam" id="PF14017">
    <property type="entry name" value="DUF4233"/>
    <property type="match status" value="1"/>
</dbReference>
<gene>
    <name evidence="2" type="ORF">GCM10010201_30130</name>
</gene>
<evidence type="ECO:0000256" key="1">
    <source>
        <dbReference type="SAM" id="Phobius"/>
    </source>
</evidence>
<dbReference type="RefSeq" id="WP_344173549.1">
    <property type="nucleotide sequence ID" value="NZ_BAAARY010000015.1"/>
</dbReference>
<accession>A0ABN3NQ08</accession>
<evidence type="ECO:0000313" key="3">
    <source>
        <dbReference type="Proteomes" id="UP001499978"/>
    </source>
</evidence>
<dbReference type="InterPro" id="IPR025327">
    <property type="entry name" value="DUF4233"/>
</dbReference>
<evidence type="ECO:0008006" key="4">
    <source>
        <dbReference type="Google" id="ProtNLM"/>
    </source>
</evidence>
<evidence type="ECO:0000313" key="2">
    <source>
        <dbReference type="EMBL" id="GAA2528933.1"/>
    </source>
</evidence>
<dbReference type="EMBL" id="BAAARY010000015">
    <property type="protein sequence ID" value="GAA2528933.1"/>
    <property type="molecule type" value="Genomic_DNA"/>
</dbReference>
<reference evidence="2 3" key="1">
    <citation type="journal article" date="2019" name="Int. J. Syst. Evol. Microbiol.">
        <title>The Global Catalogue of Microorganisms (GCM) 10K type strain sequencing project: providing services to taxonomists for standard genome sequencing and annotation.</title>
        <authorList>
            <consortium name="The Broad Institute Genomics Platform"/>
            <consortium name="The Broad Institute Genome Sequencing Center for Infectious Disease"/>
            <person name="Wu L."/>
            <person name="Ma J."/>
        </authorList>
    </citation>
    <scope>NUCLEOTIDE SEQUENCE [LARGE SCALE GENOMIC DNA]</scope>
    <source>
        <strain evidence="2 3">JCM 3367</strain>
    </source>
</reference>